<accession>A0ACB5T4J2</accession>
<dbReference type="EMBL" id="BSXS01003254">
    <property type="protein sequence ID" value="GME80896.1"/>
    <property type="molecule type" value="Genomic_DNA"/>
</dbReference>
<comment type="caution">
    <text evidence="1">The sequence shown here is derived from an EMBL/GenBank/DDBJ whole genome shotgun (WGS) entry which is preliminary data.</text>
</comment>
<proteinExistence type="predicted"/>
<organism evidence="1 2">
    <name type="scientific">Ambrosiozyma monospora</name>
    <name type="common">Yeast</name>
    <name type="synonym">Endomycopsis monosporus</name>
    <dbReference type="NCBI Taxonomy" id="43982"/>
    <lineage>
        <taxon>Eukaryota</taxon>
        <taxon>Fungi</taxon>
        <taxon>Dikarya</taxon>
        <taxon>Ascomycota</taxon>
        <taxon>Saccharomycotina</taxon>
        <taxon>Pichiomycetes</taxon>
        <taxon>Pichiales</taxon>
        <taxon>Pichiaceae</taxon>
        <taxon>Ambrosiozyma</taxon>
    </lineage>
</organism>
<evidence type="ECO:0000313" key="1">
    <source>
        <dbReference type="EMBL" id="GME80896.1"/>
    </source>
</evidence>
<reference evidence="1" key="1">
    <citation type="submission" date="2023-04" db="EMBL/GenBank/DDBJ databases">
        <title>Ambrosiozyma monospora NBRC 10751.</title>
        <authorList>
            <person name="Ichikawa N."/>
            <person name="Sato H."/>
            <person name="Tonouchi N."/>
        </authorList>
    </citation>
    <scope>NUCLEOTIDE SEQUENCE</scope>
    <source>
        <strain evidence="1">NBRC 10751</strain>
    </source>
</reference>
<gene>
    <name evidence="1" type="ORF">Amon02_000466300</name>
</gene>
<dbReference type="Proteomes" id="UP001165064">
    <property type="component" value="Unassembled WGS sequence"/>
</dbReference>
<name>A0ACB5T4J2_AMBMO</name>
<protein>
    <submittedName>
        <fullName evidence="1">Unnamed protein product</fullName>
    </submittedName>
</protein>
<sequence length="369" mass="41277">MAASRNLTSRSPRLESNHLNSSDRSGDPFNQEEDCEMESYDGSSSSNSNGSKPMEHKKLLGATYDNSRYQNSSASDLNPFGSATNLISGSQAAGSSLPTFDRYPQGLTGSRVMSMQSVNQHSTFINKNEGKGDSDSLSSGSEQSSHAFLVDTDFSPFGGYPASSFPLHIDEKEDDDYLHNPDPIADAEYDKHRFKYDIKNMDRKAMFSLIGFLFLGLGALAIFVVLPVLTYSGVTEHTSTPWHETYVELTDYIYPTLSAIRTSLIDPDTPDEAKTRKARDGSDWVLVFSDEFNAEGRTFYEGDDQFFYAPDIHYDATKDLEWYDPDAVTTANGTLKLRMDAYKNHDLFYRSGAVHSWNRMIMAWFVVHG</sequence>
<evidence type="ECO:0000313" key="2">
    <source>
        <dbReference type="Proteomes" id="UP001165064"/>
    </source>
</evidence>
<keyword evidence="2" id="KW-1185">Reference proteome</keyword>